<proteinExistence type="inferred from homology"/>
<dbReference type="EMBL" id="FYEW01000004">
    <property type="protein sequence ID" value="SNC77539.1"/>
    <property type="molecule type" value="Genomic_DNA"/>
</dbReference>
<evidence type="ECO:0000256" key="2">
    <source>
        <dbReference type="RuleBase" id="RU003452"/>
    </source>
</evidence>
<organism evidence="3 4">
    <name type="scientific">Hymenobacter gelipurpurascens</name>
    <dbReference type="NCBI Taxonomy" id="89968"/>
    <lineage>
        <taxon>Bacteria</taxon>
        <taxon>Pseudomonadati</taxon>
        <taxon>Bacteroidota</taxon>
        <taxon>Cytophagia</taxon>
        <taxon>Cytophagales</taxon>
        <taxon>Hymenobacteraceae</taxon>
        <taxon>Hymenobacter</taxon>
    </lineage>
</organism>
<dbReference type="SUPFAM" id="SSF54001">
    <property type="entry name" value="Cysteine proteinases"/>
    <property type="match status" value="1"/>
</dbReference>
<evidence type="ECO:0000313" key="3">
    <source>
        <dbReference type="EMBL" id="SNC77539.1"/>
    </source>
</evidence>
<gene>
    <name evidence="3" type="ORF">SAMN06265337_4125</name>
</gene>
<dbReference type="AlphaFoldDB" id="A0A212UH01"/>
<evidence type="ECO:0000313" key="4">
    <source>
        <dbReference type="Proteomes" id="UP000198131"/>
    </source>
</evidence>
<comment type="similarity">
    <text evidence="1 2">Belongs to the arylamine N-acetyltransferase family.</text>
</comment>
<dbReference type="PANTHER" id="PTHR11786">
    <property type="entry name" value="N-HYDROXYARYLAMINE O-ACETYLTRANSFERASE"/>
    <property type="match status" value="1"/>
</dbReference>
<dbReference type="GO" id="GO:0016407">
    <property type="term" value="F:acetyltransferase activity"/>
    <property type="evidence" value="ECO:0007669"/>
    <property type="project" value="InterPro"/>
</dbReference>
<dbReference type="InterPro" id="IPR038765">
    <property type="entry name" value="Papain-like_cys_pep_sf"/>
</dbReference>
<sequence>MNRNEYLARIHYPGTPSVTFNSLAELQHCHMRAVPFENLAIHYQQPILLNEDRLFRKIVGNRRGGFCYELNGLFAQLLQEIGFTVTLISAEVCQSDGTFGPAFDHLALLVELDDVFLVDVGFGDSFIRPLRLQQRGSQMQGTTAYLIRQEGDTYVLHHKKLAEPGADWKPHYRFTRQARQLADFSPMCHYHQTSPESHFTHKRVCSRATVEGRVTFSDQRLVVTQGASRTETILESEAEFSQALQAHFSIRI</sequence>
<dbReference type="RefSeq" id="WP_088845528.1">
    <property type="nucleotide sequence ID" value="NZ_FYEW01000004.1"/>
</dbReference>
<protein>
    <submittedName>
        <fullName evidence="3">N-hydroxyarylamine O-acetyltransferase</fullName>
    </submittedName>
</protein>
<accession>A0A212UH01</accession>
<dbReference type="PANTHER" id="PTHR11786:SF0">
    <property type="entry name" value="ARYLAMINE N-ACETYLTRANSFERASE 4-RELATED"/>
    <property type="match status" value="1"/>
</dbReference>
<dbReference type="PRINTS" id="PR01543">
    <property type="entry name" value="ANATRNSFRASE"/>
</dbReference>
<dbReference type="InterPro" id="IPR001447">
    <property type="entry name" value="Arylamine_N-AcTrfase"/>
</dbReference>
<reference evidence="4" key="1">
    <citation type="submission" date="2017-06" db="EMBL/GenBank/DDBJ databases">
        <authorList>
            <person name="Varghese N."/>
            <person name="Submissions S."/>
        </authorList>
    </citation>
    <scope>NUCLEOTIDE SEQUENCE [LARGE SCALE GENOMIC DNA]</scope>
    <source>
        <strain evidence="4">DSM 11116</strain>
    </source>
</reference>
<keyword evidence="3" id="KW-0808">Transferase</keyword>
<name>A0A212UH01_9BACT</name>
<dbReference type="Gene3D" id="2.40.128.150">
    <property type="entry name" value="Cysteine proteinases"/>
    <property type="match status" value="1"/>
</dbReference>
<dbReference type="OrthoDB" id="7181050at2"/>
<dbReference type="Gene3D" id="3.30.2140.10">
    <property type="entry name" value="Arylamine N-acetyltransferase"/>
    <property type="match status" value="1"/>
</dbReference>
<evidence type="ECO:0000256" key="1">
    <source>
        <dbReference type="ARBA" id="ARBA00006547"/>
    </source>
</evidence>
<keyword evidence="4" id="KW-1185">Reference proteome</keyword>
<dbReference type="Proteomes" id="UP000198131">
    <property type="component" value="Unassembled WGS sequence"/>
</dbReference>
<dbReference type="Pfam" id="PF00797">
    <property type="entry name" value="Acetyltransf_2"/>
    <property type="match status" value="1"/>
</dbReference>